<evidence type="ECO:0000259" key="5">
    <source>
        <dbReference type="PROSITE" id="PS50011"/>
    </source>
</evidence>
<dbReference type="InterPro" id="IPR008271">
    <property type="entry name" value="Ser/Thr_kinase_AS"/>
</dbReference>
<organism evidence="6 7">
    <name type="scientific">Planktothrix rubescens CCAP 1459/22</name>
    <dbReference type="NCBI Taxonomy" id="329571"/>
    <lineage>
        <taxon>Bacteria</taxon>
        <taxon>Bacillati</taxon>
        <taxon>Cyanobacteriota</taxon>
        <taxon>Cyanophyceae</taxon>
        <taxon>Oscillatoriophycideae</taxon>
        <taxon>Oscillatoriales</taxon>
        <taxon>Microcoleaceae</taxon>
        <taxon>Planktothrix</taxon>
    </lineage>
</organism>
<keyword evidence="7" id="KW-1185">Reference proteome</keyword>
<dbReference type="AlphaFoldDB" id="A0A6J7ZK54"/>
<proteinExistence type="predicted"/>
<dbReference type="PROSITE" id="PS50011">
    <property type="entry name" value="PROTEIN_KINASE_DOM"/>
    <property type="match status" value="1"/>
</dbReference>
<keyword evidence="2 3" id="KW-0067">ATP-binding</keyword>
<feature type="domain" description="FHA" evidence="4">
    <location>
        <begin position="27"/>
        <end position="82"/>
    </location>
</feature>
<dbReference type="SMART" id="SM00240">
    <property type="entry name" value="FHA"/>
    <property type="match status" value="1"/>
</dbReference>
<dbReference type="SUPFAM" id="SSF56112">
    <property type="entry name" value="Protein kinase-like (PK-like)"/>
    <property type="match status" value="1"/>
</dbReference>
<feature type="binding site" evidence="3">
    <location>
        <position position="181"/>
    </location>
    <ligand>
        <name>ATP</name>
        <dbReference type="ChEBI" id="CHEBI:30616"/>
    </ligand>
</feature>
<sequence>MEAQVIFEVTSGSLQGQKFVFDNIITTLVGRHPDCYPKLPEDDTTVSRYHCVLDINPLTQPPQVRIRDDGSCTGTYLNGQKIGQRSATQTPEESCQNNYPFHPLKTGDEICIGKTTLRVSIEILSNEFNASPFIISSPSQAFFNSPPQIPGYIISKELGRGGFGVVYLADDEKTEKPIALKVIRPQKQADENARKKFLREIKVSQYFNHPHIVQVLDAGEVEDLLFLALEFCPYGTVNDLLKQYQYRLPLDLALHIIHQILDGLDYAHNLELSPKQLPDGTIKPIKGIVHRDLKPGNILCVSEGEKPTVKIADFGLAKAFDLAGLNSDTCTPDNSNSENPSVSGTYVFMCRQQVLDFKYAKPEVDVWAVVACLYNMLTGLYPRNFSKGENFLKVVLNSQPIPIRKRNTLVPKPLAEVIDLALIDQHNLYFRTAAELQQALQPTFRR</sequence>
<evidence type="ECO:0000259" key="4">
    <source>
        <dbReference type="PROSITE" id="PS50006"/>
    </source>
</evidence>
<dbReference type="PROSITE" id="PS50006">
    <property type="entry name" value="FHA_DOMAIN"/>
    <property type="match status" value="1"/>
</dbReference>
<accession>A0A6J7ZK54</accession>
<evidence type="ECO:0000313" key="6">
    <source>
        <dbReference type="EMBL" id="CAC5342732.1"/>
    </source>
</evidence>
<keyword evidence="6" id="KW-0418">Kinase</keyword>
<dbReference type="Gene3D" id="2.60.200.20">
    <property type="match status" value="1"/>
</dbReference>
<dbReference type="PROSITE" id="PS00107">
    <property type="entry name" value="PROTEIN_KINASE_ATP"/>
    <property type="match status" value="1"/>
</dbReference>
<dbReference type="EMBL" id="LR812490">
    <property type="protein sequence ID" value="CAC5342732.1"/>
    <property type="molecule type" value="Genomic_DNA"/>
</dbReference>
<evidence type="ECO:0000256" key="3">
    <source>
        <dbReference type="PROSITE-ProRule" id="PRU10141"/>
    </source>
</evidence>
<protein>
    <submittedName>
        <fullName evidence="6">Serine/threonine kinase</fullName>
    </submittedName>
</protein>
<dbReference type="Pfam" id="PF00069">
    <property type="entry name" value="Pkinase"/>
    <property type="match status" value="1"/>
</dbReference>
<dbReference type="InterPro" id="IPR008984">
    <property type="entry name" value="SMAD_FHA_dom_sf"/>
</dbReference>
<dbReference type="InterPro" id="IPR000253">
    <property type="entry name" value="FHA_dom"/>
</dbReference>
<dbReference type="RefSeq" id="WP_026796308.1">
    <property type="nucleotide sequence ID" value="NZ_LR812490.1"/>
</dbReference>
<feature type="domain" description="Protein kinase" evidence="5">
    <location>
        <begin position="152"/>
        <end position="446"/>
    </location>
</feature>
<gene>
    <name evidence="6" type="ORF">PLAN_30024</name>
</gene>
<evidence type="ECO:0000256" key="1">
    <source>
        <dbReference type="ARBA" id="ARBA00022741"/>
    </source>
</evidence>
<dbReference type="GO" id="GO:0005524">
    <property type="term" value="F:ATP binding"/>
    <property type="evidence" value="ECO:0007669"/>
    <property type="project" value="UniProtKB-UniRule"/>
</dbReference>
<dbReference type="PANTHER" id="PTHR24348">
    <property type="entry name" value="SERINE/THREONINE-PROTEIN KINASE UNC-51-RELATED"/>
    <property type="match status" value="1"/>
</dbReference>
<dbReference type="InterPro" id="IPR017441">
    <property type="entry name" value="Protein_kinase_ATP_BS"/>
</dbReference>
<dbReference type="Pfam" id="PF00498">
    <property type="entry name" value="FHA"/>
    <property type="match status" value="1"/>
</dbReference>
<dbReference type="Gene3D" id="1.10.510.10">
    <property type="entry name" value="Transferase(Phosphotransferase) domain 1"/>
    <property type="match status" value="1"/>
</dbReference>
<dbReference type="GO" id="GO:0005737">
    <property type="term" value="C:cytoplasm"/>
    <property type="evidence" value="ECO:0007669"/>
    <property type="project" value="TreeGrafter"/>
</dbReference>
<dbReference type="SMART" id="SM00220">
    <property type="entry name" value="S_TKc"/>
    <property type="match status" value="1"/>
</dbReference>
<dbReference type="PROSITE" id="PS00108">
    <property type="entry name" value="PROTEIN_KINASE_ST"/>
    <property type="match status" value="1"/>
</dbReference>
<dbReference type="Proteomes" id="UP000196521">
    <property type="component" value="Chromosome"/>
</dbReference>
<name>A0A6J7ZK54_PLARU</name>
<keyword evidence="6" id="KW-0808">Transferase</keyword>
<keyword evidence="1 3" id="KW-0547">Nucleotide-binding</keyword>
<evidence type="ECO:0000313" key="7">
    <source>
        <dbReference type="Proteomes" id="UP000196521"/>
    </source>
</evidence>
<evidence type="ECO:0000256" key="2">
    <source>
        <dbReference type="ARBA" id="ARBA00022840"/>
    </source>
</evidence>
<dbReference type="SUPFAM" id="SSF49879">
    <property type="entry name" value="SMAD/FHA domain"/>
    <property type="match status" value="1"/>
</dbReference>
<dbReference type="CDD" id="cd14014">
    <property type="entry name" value="STKc_PknB_like"/>
    <property type="match status" value="1"/>
</dbReference>
<reference evidence="6" key="1">
    <citation type="submission" date="2020-05" db="EMBL/GenBank/DDBJ databases">
        <authorList>
            <consortium name="Genoscope - CEA"/>
            <person name="William W."/>
        </authorList>
    </citation>
    <scope>NUCLEOTIDE SEQUENCE [LARGE SCALE GENOMIC DNA]</scope>
    <source>
        <strain evidence="6">PCC 7821</strain>
    </source>
</reference>
<dbReference type="EMBL" id="CZCZ02000013">
    <property type="protein sequence ID" value="CAC5342732.1"/>
    <property type="molecule type" value="Genomic_DNA"/>
</dbReference>
<dbReference type="PANTHER" id="PTHR24348:SF68">
    <property type="entry name" value="SERINE_THREONINE-PROTEIN KINASE ATG1C"/>
    <property type="match status" value="1"/>
</dbReference>
<dbReference type="GO" id="GO:0004674">
    <property type="term" value="F:protein serine/threonine kinase activity"/>
    <property type="evidence" value="ECO:0007669"/>
    <property type="project" value="InterPro"/>
</dbReference>
<dbReference type="Gene3D" id="3.30.200.20">
    <property type="entry name" value="Phosphorylase Kinase, domain 1"/>
    <property type="match status" value="1"/>
</dbReference>
<dbReference type="InterPro" id="IPR045269">
    <property type="entry name" value="Atg1-like"/>
</dbReference>
<dbReference type="InterPro" id="IPR000719">
    <property type="entry name" value="Prot_kinase_dom"/>
</dbReference>
<comment type="caution">
    <text evidence="6">The sequence shown here is derived from an EMBL/GenBank/DDBJ whole genome shotgun (WGS) entry which is preliminary data.</text>
</comment>
<dbReference type="InterPro" id="IPR011009">
    <property type="entry name" value="Kinase-like_dom_sf"/>
</dbReference>
<dbReference type="CDD" id="cd00060">
    <property type="entry name" value="FHA"/>
    <property type="match status" value="1"/>
</dbReference>